<dbReference type="Proteomes" id="UP000677016">
    <property type="component" value="Unassembled WGS sequence"/>
</dbReference>
<comment type="caution">
    <text evidence="2">The sequence shown here is derived from an EMBL/GenBank/DDBJ whole genome shotgun (WGS) entry which is preliminary data.</text>
</comment>
<evidence type="ECO:0000256" key="1">
    <source>
        <dbReference type="SAM" id="MobiDB-lite"/>
    </source>
</evidence>
<gene>
    <name evidence="2" type="ORF">KC207_09265</name>
</gene>
<organism evidence="2 3">
    <name type="scientific">Phycicoccus avicenniae</name>
    <dbReference type="NCBI Taxonomy" id="2828860"/>
    <lineage>
        <taxon>Bacteria</taxon>
        <taxon>Bacillati</taxon>
        <taxon>Actinomycetota</taxon>
        <taxon>Actinomycetes</taxon>
        <taxon>Micrococcales</taxon>
        <taxon>Intrasporangiaceae</taxon>
        <taxon>Phycicoccus</taxon>
    </lineage>
</organism>
<proteinExistence type="predicted"/>
<feature type="compositionally biased region" description="Polar residues" evidence="1">
    <location>
        <begin position="10"/>
        <end position="26"/>
    </location>
</feature>
<dbReference type="AlphaFoldDB" id="A0A941D9V3"/>
<dbReference type="EMBL" id="JAGSNF010000012">
    <property type="protein sequence ID" value="MBR7743475.1"/>
    <property type="molecule type" value="Genomic_DNA"/>
</dbReference>
<sequence>MLDRIRDLQGSLSRFRQRQRASTTRDPQAKEVERRVADLRRELADLDAEKADLLRRRREIQRELGPSIGRKVMPLARVEKTNGTASFVAGVRMMQRIHRRAENPAHGFDGAGAVFADRGTTERFVLSHDVPLRTTPDEGPTDRTVVVHAFHGQVGLLEVAVGGAARHLDGDLADLGDVREAVPHDGDIPLPASLGEVAAWSARLSDHVSRPYVQVVWRQDGDHLALDRLDVDPDRLPVLTEEQDERLGHLFDTGHARMLKQPYLAGALENRVPGGVFDPNEPVDPADAP</sequence>
<evidence type="ECO:0000313" key="2">
    <source>
        <dbReference type="EMBL" id="MBR7743475.1"/>
    </source>
</evidence>
<protein>
    <submittedName>
        <fullName evidence="2">Uncharacterized protein</fullName>
    </submittedName>
</protein>
<reference evidence="2" key="1">
    <citation type="submission" date="2021-04" db="EMBL/GenBank/DDBJ databases">
        <title>Phycicoccus avicenniae sp. nov., a novel endophytic actinomycetes isolated from branch of Avicennia mariana.</title>
        <authorList>
            <person name="Tuo L."/>
        </authorList>
    </citation>
    <scope>NUCLEOTIDE SEQUENCE</scope>
    <source>
        <strain evidence="2">BSK3Z-2</strain>
    </source>
</reference>
<evidence type="ECO:0000313" key="3">
    <source>
        <dbReference type="Proteomes" id="UP000677016"/>
    </source>
</evidence>
<name>A0A941D9V3_9MICO</name>
<keyword evidence="3" id="KW-1185">Reference proteome</keyword>
<dbReference type="RefSeq" id="WP_211602733.1">
    <property type="nucleotide sequence ID" value="NZ_JAGSNF010000012.1"/>
</dbReference>
<feature type="region of interest" description="Disordered" evidence="1">
    <location>
        <begin position="1"/>
        <end position="32"/>
    </location>
</feature>
<accession>A0A941D9V3</accession>